<dbReference type="AlphaFoldDB" id="A0A4Y4CVT2"/>
<keyword evidence="4" id="KW-1185">Reference proteome</keyword>
<dbReference type="Gene3D" id="3.30.420.10">
    <property type="entry name" value="Ribonuclease H-like superfamily/Ribonuclease H"/>
    <property type="match status" value="1"/>
</dbReference>
<evidence type="ECO:0000313" key="4">
    <source>
        <dbReference type="Proteomes" id="UP000318422"/>
    </source>
</evidence>
<dbReference type="Proteomes" id="UP000318422">
    <property type="component" value="Unassembled WGS sequence"/>
</dbReference>
<sequence>MGKYLARWGYTAQRPVKRALEQRPELIQTWLRETDPAIAARAKAEGAAIYWADETAVKEDAHWIRGFAPAGRTPVLEMPARWGKLSMISAITNRGEISFQIVEGTINAERFIEFLAHLLQDAMTKIFLIVDNLRVHHAKIVREWAEPLKDKIGLFYLPPYAPESNPDEYLNHDFKTSLRLEPASDNDSDLMQKAMRIMKRIAQIPGLRHPLAAYAA</sequence>
<dbReference type="InterPro" id="IPR025959">
    <property type="entry name" value="Winged_HTH_dom"/>
</dbReference>
<dbReference type="EMBL" id="BJNV01000013">
    <property type="protein sequence ID" value="GEC95137.1"/>
    <property type="molecule type" value="Genomic_DNA"/>
</dbReference>
<protein>
    <recommendedName>
        <fullName evidence="5">Transposase</fullName>
    </recommendedName>
</protein>
<dbReference type="InterPro" id="IPR038717">
    <property type="entry name" value="Tc1-like_DDE_dom"/>
</dbReference>
<reference evidence="3 4" key="1">
    <citation type="submission" date="2019-06" db="EMBL/GenBank/DDBJ databases">
        <title>Whole genome shotgun sequence of Zoogloea ramigera NBRC 15342.</title>
        <authorList>
            <person name="Hosoyama A."/>
            <person name="Uohara A."/>
            <person name="Ohji S."/>
            <person name="Ichikawa N."/>
        </authorList>
    </citation>
    <scope>NUCLEOTIDE SEQUENCE [LARGE SCALE GENOMIC DNA]</scope>
    <source>
        <strain evidence="3 4">NBRC 15342</strain>
    </source>
</reference>
<dbReference type="InterPro" id="IPR047655">
    <property type="entry name" value="Transpos_IS630-like"/>
</dbReference>
<evidence type="ECO:0000313" key="3">
    <source>
        <dbReference type="EMBL" id="GEC95137.1"/>
    </source>
</evidence>
<dbReference type="PANTHER" id="PTHR46564">
    <property type="entry name" value="TRANSPOSASE"/>
    <property type="match status" value="1"/>
</dbReference>
<organism evidence="3 4">
    <name type="scientific">Zoogloea ramigera</name>
    <dbReference type="NCBI Taxonomy" id="350"/>
    <lineage>
        <taxon>Bacteria</taxon>
        <taxon>Pseudomonadati</taxon>
        <taxon>Pseudomonadota</taxon>
        <taxon>Betaproteobacteria</taxon>
        <taxon>Rhodocyclales</taxon>
        <taxon>Zoogloeaceae</taxon>
        <taxon>Zoogloea</taxon>
    </lineage>
</organism>
<feature type="domain" description="Tc1-like transposase DDE" evidence="1">
    <location>
        <begin position="49"/>
        <end position="189"/>
    </location>
</feature>
<gene>
    <name evidence="3" type="ORF">ZRA01_12100</name>
</gene>
<dbReference type="InterPro" id="IPR036397">
    <property type="entry name" value="RNaseH_sf"/>
</dbReference>
<feature type="domain" description="Winged helix-turn helix" evidence="2">
    <location>
        <begin position="1"/>
        <end position="34"/>
    </location>
</feature>
<dbReference type="Pfam" id="PF13358">
    <property type="entry name" value="DDE_3"/>
    <property type="match status" value="1"/>
</dbReference>
<evidence type="ECO:0000259" key="1">
    <source>
        <dbReference type="Pfam" id="PF13358"/>
    </source>
</evidence>
<dbReference type="GO" id="GO:0003676">
    <property type="term" value="F:nucleic acid binding"/>
    <property type="evidence" value="ECO:0007669"/>
    <property type="project" value="InterPro"/>
</dbReference>
<name>A0A4Y4CVT2_ZOORA</name>
<evidence type="ECO:0008006" key="5">
    <source>
        <dbReference type="Google" id="ProtNLM"/>
    </source>
</evidence>
<dbReference type="PANTHER" id="PTHR46564:SF1">
    <property type="entry name" value="TRANSPOSASE"/>
    <property type="match status" value="1"/>
</dbReference>
<proteinExistence type="predicted"/>
<dbReference type="Pfam" id="PF13592">
    <property type="entry name" value="HTH_33"/>
    <property type="match status" value="1"/>
</dbReference>
<accession>A0A4Y4CVT2</accession>
<comment type="caution">
    <text evidence="3">The sequence shown here is derived from an EMBL/GenBank/DDBJ whole genome shotgun (WGS) entry which is preliminary data.</text>
</comment>
<evidence type="ECO:0000259" key="2">
    <source>
        <dbReference type="Pfam" id="PF13592"/>
    </source>
</evidence>
<dbReference type="NCBIfam" id="NF033545">
    <property type="entry name" value="transpos_IS630"/>
    <property type="match status" value="1"/>
</dbReference>